<dbReference type="PANTHER" id="PTHR13140">
    <property type="entry name" value="MYOSIN"/>
    <property type="match status" value="1"/>
</dbReference>
<dbReference type="Gene3D" id="1.20.5.4820">
    <property type="match status" value="1"/>
</dbReference>
<comment type="caution">
    <text evidence="1">The sequence shown here is derived from an EMBL/GenBank/DDBJ whole genome shotgun (WGS) entry which is preliminary data.</text>
</comment>
<dbReference type="GO" id="GO:0016020">
    <property type="term" value="C:membrane"/>
    <property type="evidence" value="ECO:0007669"/>
    <property type="project" value="TreeGrafter"/>
</dbReference>
<dbReference type="GO" id="GO:0007015">
    <property type="term" value="P:actin filament organization"/>
    <property type="evidence" value="ECO:0007669"/>
    <property type="project" value="TreeGrafter"/>
</dbReference>
<dbReference type="AlphaFoldDB" id="A0A2U1QH40"/>
<dbReference type="Proteomes" id="UP000245207">
    <property type="component" value="Unassembled WGS sequence"/>
</dbReference>
<evidence type="ECO:0000313" key="2">
    <source>
        <dbReference type="Proteomes" id="UP000245207"/>
    </source>
</evidence>
<dbReference type="STRING" id="35608.A0A2U1QH40"/>
<dbReference type="InterPro" id="IPR027417">
    <property type="entry name" value="P-loop_NTPase"/>
</dbReference>
<protein>
    <submittedName>
        <fullName evidence="1">Elongation factor G, III-V domain-containing protein</fullName>
    </submittedName>
</protein>
<evidence type="ECO:0000313" key="1">
    <source>
        <dbReference type="EMBL" id="PWA97349.1"/>
    </source>
</evidence>
<accession>A0A2U1QH40</accession>
<dbReference type="SUPFAM" id="SSF52540">
    <property type="entry name" value="P-loop containing nucleoside triphosphate hydrolases"/>
    <property type="match status" value="1"/>
</dbReference>
<dbReference type="GO" id="GO:0003746">
    <property type="term" value="F:translation elongation factor activity"/>
    <property type="evidence" value="ECO:0007669"/>
    <property type="project" value="UniProtKB-KW"/>
</dbReference>
<gene>
    <name evidence="1" type="ORF">CTI12_AA025550</name>
</gene>
<dbReference type="Gene3D" id="3.90.1430.10">
    <property type="entry name" value="Yeast translation eEF2 (G' domain)"/>
    <property type="match status" value="1"/>
</dbReference>
<name>A0A2U1QH40_ARTAN</name>
<proteinExistence type="predicted"/>
<dbReference type="PROSITE" id="PS50096">
    <property type="entry name" value="IQ"/>
    <property type="match status" value="1"/>
</dbReference>
<organism evidence="1 2">
    <name type="scientific">Artemisia annua</name>
    <name type="common">Sweet wormwood</name>
    <dbReference type="NCBI Taxonomy" id="35608"/>
    <lineage>
        <taxon>Eukaryota</taxon>
        <taxon>Viridiplantae</taxon>
        <taxon>Streptophyta</taxon>
        <taxon>Embryophyta</taxon>
        <taxon>Tracheophyta</taxon>
        <taxon>Spermatophyta</taxon>
        <taxon>Magnoliopsida</taxon>
        <taxon>eudicotyledons</taxon>
        <taxon>Gunneridae</taxon>
        <taxon>Pentapetalae</taxon>
        <taxon>asterids</taxon>
        <taxon>campanulids</taxon>
        <taxon>Asterales</taxon>
        <taxon>Asteraceae</taxon>
        <taxon>Asteroideae</taxon>
        <taxon>Anthemideae</taxon>
        <taxon>Artemisiinae</taxon>
        <taxon>Artemisia</taxon>
    </lineage>
</organism>
<dbReference type="PANTHER" id="PTHR13140:SF795">
    <property type="entry name" value="OS01G0584200 PROTEIN"/>
    <property type="match status" value="1"/>
</dbReference>
<dbReference type="EMBL" id="PKPP01000127">
    <property type="protein sequence ID" value="PWA97349.1"/>
    <property type="molecule type" value="Genomic_DNA"/>
</dbReference>
<dbReference type="GO" id="GO:0005737">
    <property type="term" value="C:cytoplasm"/>
    <property type="evidence" value="ECO:0007669"/>
    <property type="project" value="TreeGrafter"/>
</dbReference>
<dbReference type="GO" id="GO:0015629">
    <property type="term" value="C:actin cytoskeleton"/>
    <property type="evidence" value="ECO:0007669"/>
    <property type="project" value="TreeGrafter"/>
</dbReference>
<sequence length="491" mass="55592">MKAPETQLDGEGPTILQKQLVKEFVNSNSDEKKAAYAKIEEEVGKLTVENDEDADFYNEIDANRYQRSSKGSRDTEIVMVHISLIIHGLTNVQAHRGRGIGCPFGLSILVDLRAFSGDQRAVHEKGQMLDLLLVVETSKIGGTELVQKTHLLCLLRRESLIDCACGDPLIQPYHTWAHKCSSPQGQVKFLHIRKKINVIPKGYRMSLWAEHIRGLESSFEIPESLECTRHLYLNGFNDKPSALKAYEWGQVVAATCRGLWKEWQVKGWLFKNQVSLNAKDACKRILDKVGLHGSQIGKTKSFLRAGQLVELDVQKAQKLSNATKIIQRRIRTHIDRRRYLAFRKSAELSTLPCCSQTLTYGAGVENFTDYTKSRLVSNTAQMWSMGSFCFALDQKQKEGTTAVGYVNDKVSPLRKALWGLRYFIPKTKMIMGKKGLAPGSKARSTFVQFVLEPLWQVYEAALDINGDKGVLEKLNKLNTFIWKKKVWKKKN</sequence>
<reference evidence="1 2" key="1">
    <citation type="journal article" date="2018" name="Mol. Plant">
        <title>The genome of Artemisia annua provides insight into the evolution of Asteraceae family and artemisinin biosynthesis.</title>
        <authorList>
            <person name="Shen Q."/>
            <person name="Zhang L."/>
            <person name="Liao Z."/>
            <person name="Wang S."/>
            <person name="Yan T."/>
            <person name="Shi P."/>
            <person name="Liu M."/>
            <person name="Fu X."/>
            <person name="Pan Q."/>
            <person name="Wang Y."/>
            <person name="Lv Z."/>
            <person name="Lu X."/>
            <person name="Zhang F."/>
            <person name="Jiang W."/>
            <person name="Ma Y."/>
            <person name="Chen M."/>
            <person name="Hao X."/>
            <person name="Li L."/>
            <person name="Tang Y."/>
            <person name="Lv G."/>
            <person name="Zhou Y."/>
            <person name="Sun X."/>
            <person name="Brodelius P.E."/>
            <person name="Rose J.K.C."/>
            <person name="Tang K."/>
        </authorList>
    </citation>
    <scope>NUCLEOTIDE SEQUENCE [LARGE SCALE GENOMIC DNA]</scope>
    <source>
        <strain evidence="2">cv. Huhao1</strain>
        <tissue evidence="1">Leaf</tissue>
    </source>
</reference>
<keyword evidence="1" id="KW-0648">Protein biosynthesis</keyword>
<dbReference type="GO" id="GO:0051015">
    <property type="term" value="F:actin filament binding"/>
    <property type="evidence" value="ECO:0007669"/>
    <property type="project" value="TreeGrafter"/>
</dbReference>
<keyword evidence="1" id="KW-0251">Elongation factor</keyword>
<keyword evidence="2" id="KW-1185">Reference proteome</keyword>
<dbReference type="GO" id="GO:0000146">
    <property type="term" value="F:microfilament motor activity"/>
    <property type="evidence" value="ECO:0007669"/>
    <property type="project" value="TreeGrafter"/>
</dbReference>